<organism evidence="13 14">
    <name type="scientific">Asticcacaulis benevestitus DSM 16100 = ATCC BAA-896</name>
    <dbReference type="NCBI Taxonomy" id="1121022"/>
    <lineage>
        <taxon>Bacteria</taxon>
        <taxon>Pseudomonadati</taxon>
        <taxon>Pseudomonadota</taxon>
        <taxon>Alphaproteobacteria</taxon>
        <taxon>Caulobacterales</taxon>
        <taxon>Caulobacteraceae</taxon>
        <taxon>Asticcacaulis</taxon>
    </lineage>
</organism>
<sequence>MALRFPDGFLWGCATAAYQIEGAPEADGKGPSIWDRFVHTPGLMQDGATGDVACDHYHRFREDVALMKQLGMQAYRFSLSWSRILPEGAGRVNPGGLAFYSDLIDELLAHGIEPIITLYHWDLPAVLEDQGGWLNRASSQWFADYARIVFEAFDGRVKTWATINEPWVISHEGYLRGTLAPGHRNLFEVPLVSHNLMRAHGAAVQAYREVGHHAIGLVVNIEPKYPATPSEADAAAAHRASAYMNAQYLDAALLGHYPPELREIFGEAWPEHDPADFDLIRQPLDFIGVNYYTRAVTRRDDHDWLLQAGVVRQTQATYSETHWEVFAQGLTDTLEWVRERYGDIPLYITENGAAFFDPPKAEGGRIRDPLRTDYLQKHLLAVHAAITQGVDIRGYMVWSLLDNLEWSQGYSKRFGIVHVNFETLERTPKDSARYYAQAIARHGAILAEPL</sequence>
<evidence type="ECO:0000256" key="11">
    <source>
        <dbReference type="PROSITE-ProRule" id="PRU10055"/>
    </source>
</evidence>
<dbReference type="EMBL" id="AWGB01000032">
    <property type="protein sequence ID" value="ESQ89075.1"/>
    <property type="molecule type" value="Genomic_DNA"/>
</dbReference>
<dbReference type="OrthoDB" id="9765195at2"/>
<evidence type="ECO:0000256" key="7">
    <source>
        <dbReference type="ARBA" id="ARBA00023295"/>
    </source>
</evidence>
<dbReference type="InterPro" id="IPR033132">
    <property type="entry name" value="GH_1_N_CS"/>
</dbReference>
<name>V4PU71_9CAUL</name>
<evidence type="ECO:0000256" key="2">
    <source>
        <dbReference type="ARBA" id="ARBA00010838"/>
    </source>
</evidence>
<dbReference type="GO" id="GO:0030245">
    <property type="term" value="P:cellulose catabolic process"/>
    <property type="evidence" value="ECO:0007669"/>
    <property type="project" value="UniProtKB-KW"/>
</dbReference>
<evidence type="ECO:0000256" key="9">
    <source>
        <dbReference type="PIRSR" id="PIRSR617736-1"/>
    </source>
</evidence>
<evidence type="ECO:0000256" key="1">
    <source>
        <dbReference type="ARBA" id="ARBA00000448"/>
    </source>
</evidence>
<evidence type="ECO:0000256" key="4">
    <source>
        <dbReference type="ARBA" id="ARBA00022801"/>
    </source>
</evidence>
<feature type="binding site" evidence="10">
    <location>
        <position position="120"/>
    </location>
    <ligand>
        <name>substrate</name>
    </ligand>
</feature>
<feature type="binding site" evidence="10">
    <location>
        <position position="164"/>
    </location>
    <ligand>
        <name>substrate</name>
    </ligand>
</feature>
<feature type="binding site" evidence="10">
    <location>
        <begin position="405"/>
        <end position="406"/>
    </location>
    <ligand>
        <name>substrate</name>
    </ligand>
</feature>
<dbReference type="eggNOG" id="COG2723">
    <property type="taxonomic scope" value="Bacteria"/>
</dbReference>
<dbReference type="EC" id="3.2.1.21" evidence="3 12"/>
<keyword evidence="7 12" id="KW-0326">Glycosidase</keyword>
<dbReference type="Proteomes" id="UP000017837">
    <property type="component" value="Unassembled WGS sequence"/>
</dbReference>
<evidence type="ECO:0000256" key="5">
    <source>
        <dbReference type="ARBA" id="ARBA00023001"/>
    </source>
</evidence>
<dbReference type="AlphaFoldDB" id="V4PU71"/>
<feature type="binding site" evidence="10">
    <location>
        <position position="398"/>
    </location>
    <ligand>
        <name>substrate</name>
    </ligand>
</feature>
<keyword evidence="6" id="KW-0119">Carbohydrate metabolism</keyword>
<feature type="binding site" evidence="10">
    <location>
        <position position="292"/>
    </location>
    <ligand>
        <name>substrate</name>
    </ligand>
</feature>
<dbReference type="PROSITE" id="PS00572">
    <property type="entry name" value="GLYCOSYL_HYDROL_F1_1"/>
    <property type="match status" value="1"/>
</dbReference>
<accession>V4PU71</accession>
<comment type="catalytic activity">
    <reaction evidence="1 12">
        <text>Hydrolysis of terminal, non-reducing beta-D-glucosyl residues with release of beta-D-glucose.</text>
        <dbReference type="EC" id="3.2.1.21"/>
    </reaction>
</comment>
<dbReference type="PATRIC" id="fig|1121022.4.peg.3035"/>
<evidence type="ECO:0000256" key="6">
    <source>
        <dbReference type="ARBA" id="ARBA00023277"/>
    </source>
</evidence>
<protein>
    <recommendedName>
        <fullName evidence="3 12">Beta-glucosidase</fullName>
        <ecNumber evidence="3 12">3.2.1.21</ecNumber>
    </recommendedName>
</protein>
<reference evidence="13 14" key="1">
    <citation type="journal article" date="2014" name="Nature">
        <title>Sequential evolution of bacterial morphology by co-option of a developmental regulator.</title>
        <authorList>
            <person name="Jiang C."/>
            <person name="Brown P.J."/>
            <person name="Ducret A."/>
            <person name="Brun Y.V."/>
        </authorList>
    </citation>
    <scope>NUCLEOTIDE SEQUENCE [LARGE SCALE GENOMIC DNA]</scope>
    <source>
        <strain evidence="13 14">DSM 16100</strain>
    </source>
</reference>
<dbReference type="Pfam" id="PF00232">
    <property type="entry name" value="Glyco_hydro_1"/>
    <property type="match status" value="1"/>
</dbReference>
<feature type="binding site" evidence="10">
    <location>
        <position position="19"/>
    </location>
    <ligand>
        <name>substrate</name>
    </ligand>
</feature>
<dbReference type="PANTHER" id="PTHR10353:SF36">
    <property type="entry name" value="LP05116P"/>
    <property type="match status" value="1"/>
</dbReference>
<dbReference type="GO" id="GO:0005829">
    <property type="term" value="C:cytosol"/>
    <property type="evidence" value="ECO:0007669"/>
    <property type="project" value="TreeGrafter"/>
</dbReference>
<gene>
    <name evidence="13" type="ORF">ABENE_14920</name>
</gene>
<evidence type="ECO:0000256" key="10">
    <source>
        <dbReference type="PIRSR" id="PIRSR617736-2"/>
    </source>
</evidence>
<dbReference type="PANTHER" id="PTHR10353">
    <property type="entry name" value="GLYCOSYL HYDROLASE"/>
    <property type="match status" value="1"/>
</dbReference>
<comment type="similarity">
    <text evidence="2 12">Belongs to the glycosyl hydrolase 1 family.</text>
</comment>
<keyword evidence="14" id="KW-1185">Reference proteome</keyword>
<dbReference type="PRINTS" id="PR00131">
    <property type="entry name" value="GLHYDRLASE1"/>
</dbReference>
<evidence type="ECO:0000256" key="8">
    <source>
        <dbReference type="ARBA" id="ARBA00023326"/>
    </source>
</evidence>
<dbReference type="NCBIfam" id="TIGR03356">
    <property type="entry name" value="BGL"/>
    <property type="match status" value="1"/>
</dbReference>
<dbReference type="InterPro" id="IPR018120">
    <property type="entry name" value="Glyco_hydro_1_AS"/>
</dbReference>
<comment type="caution">
    <text evidence="13">The sequence shown here is derived from an EMBL/GenBank/DDBJ whole genome shotgun (WGS) entry which is preliminary data.</text>
</comment>
<keyword evidence="5" id="KW-0136">Cellulose degradation</keyword>
<dbReference type="STRING" id="1121022.GCA_000376105_02249"/>
<evidence type="ECO:0000256" key="12">
    <source>
        <dbReference type="RuleBase" id="RU361175"/>
    </source>
</evidence>
<evidence type="ECO:0000313" key="13">
    <source>
        <dbReference type="EMBL" id="ESQ89075.1"/>
    </source>
</evidence>
<dbReference type="Gene3D" id="3.20.20.80">
    <property type="entry name" value="Glycosidases"/>
    <property type="match status" value="1"/>
</dbReference>
<evidence type="ECO:0000256" key="3">
    <source>
        <dbReference type="ARBA" id="ARBA00012744"/>
    </source>
</evidence>
<dbReference type="InterPro" id="IPR017853">
    <property type="entry name" value="GH"/>
</dbReference>
<dbReference type="GO" id="GO:0008422">
    <property type="term" value="F:beta-glucosidase activity"/>
    <property type="evidence" value="ECO:0007669"/>
    <property type="project" value="UniProtKB-EC"/>
</dbReference>
<dbReference type="FunFam" id="3.20.20.80:FF:000004">
    <property type="entry name" value="Beta-glucosidase 6-phospho-beta-glucosidase"/>
    <property type="match status" value="1"/>
</dbReference>
<proteinExistence type="inferred from homology"/>
<dbReference type="RefSeq" id="WP_018081915.1">
    <property type="nucleotide sequence ID" value="NZ_AQWM01000009.1"/>
</dbReference>
<keyword evidence="4 12" id="KW-0378">Hydrolase</keyword>
<evidence type="ECO:0000313" key="14">
    <source>
        <dbReference type="Proteomes" id="UP000017837"/>
    </source>
</evidence>
<dbReference type="PROSITE" id="PS00653">
    <property type="entry name" value="GLYCOSYL_HYDROL_F1_2"/>
    <property type="match status" value="1"/>
</dbReference>
<dbReference type="SUPFAM" id="SSF51445">
    <property type="entry name" value="(Trans)glycosidases"/>
    <property type="match status" value="1"/>
</dbReference>
<dbReference type="InterPro" id="IPR001360">
    <property type="entry name" value="Glyco_hydro_1"/>
</dbReference>
<feature type="active site" description="Proton donor" evidence="9">
    <location>
        <position position="165"/>
    </location>
</feature>
<keyword evidence="8" id="KW-0624">Polysaccharide degradation</keyword>
<dbReference type="InterPro" id="IPR017736">
    <property type="entry name" value="Glyco_hydro_1_beta-glucosidase"/>
</dbReference>
<feature type="active site" description="Nucleophile" evidence="9 11">
    <location>
        <position position="350"/>
    </location>
</feature>